<dbReference type="FunFam" id="3.40.640.10:FF:000084">
    <property type="entry name" value="IscS-like cysteine desulfurase"/>
    <property type="match status" value="1"/>
</dbReference>
<dbReference type="PROSITE" id="PS00018">
    <property type="entry name" value="EF_HAND_1"/>
    <property type="match status" value="1"/>
</dbReference>
<evidence type="ECO:0000256" key="5">
    <source>
        <dbReference type="ARBA" id="ARBA00022723"/>
    </source>
</evidence>
<comment type="catalytic activity">
    <reaction evidence="9">
        <text>(sulfur carrier)-H + L-cysteine = (sulfur carrier)-SH + L-alanine</text>
        <dbReference type="Rhea" id="RHEA:43892"/>
        <dbReference type="Rhea" id="RHEA-COMP:14737"/>
        <dbReference type="Rhea" id="RHEA-COMP:14739"/>
        <dbReference type="ChEBI" id="CHEBI:29917"/>
        <dbReference type="ChEBI" id="CHEBI:35235"/>
        <dbReference type="ChEBI" id="CHEBI:57972"/>
        <dbReference type="ChEBI" id="CHEBI:64428"/>
        <dbReference type="EC" id="2.8.1.7"/>
    </reaction>
</comment>
<dbReference type="EC" id="2.8.1.7" evidence="3"/>
<dbReference type="PROSITE" id="PS00595">
    <property type="entry name" value="AA_TRANSFER_CLASS_5"/>
    <property type="match status" value="1"/>
</dbReference>
<dbReference type="GO" id="GO:0031071">
    <property type="term" value="F:cysteine desulfurase activity"/>
    <property type="evidence" value="ECO:0007669"/>
    <property type="project" value="UniProtKB-EC"/>
</dbReference>
<dbReference type="GO" id="GO:0051536">
    <property type="term" value="F:iron-sulfur cluster binding"/>
    <property type="evidence" value="ECO:0007669"/>
    <property type="project" value="UniProtKB-KW"/>
</dbReference>
<name>C4Z6C2_LACE2</name>
<dbReference type="InterPro" id="IPR015421">
    <property type="entry name" value="PyrdxlP-dep_Trfase_major"/>
</dbReference>
<feature type="domain" description="Aminotransferase class V" evidence="11">
    <location>
        <begin position="24"/>
        <end position="403"/>
    </location>
</feature>
<dbReference type="Pfam" id="PF00266">
    <property type="entry name" value="Aminotran_5"/>
    <property type="match status" value="1"/>
</dbReference>
<dbReference type="SUPFAM" id="SSF53383">
    <property type="entry name" value="PLP-dependent transferases"/>
    <property type="match status" value="1"/>
</dbReference>
<evidence type="ECO:0000256" key="9">
    <source>
        <dbReference type="ARBA" id="ARBA00050776"/>
    </source>
</evidence>
<evidence type="ECO:0000313" key="13">
    <source>
        <dbReference type="Proteomes" id="UP000001476"/>
    </source>
</evidence>
<evidence type="ECO:0000256" key="4">
    <source>
        <dbReference type="ARBA" id="ARBA00022679"/>
    </source>
</evidence>
<dbReference type="InterPro" id="IPR018247">
    <property type="entry name" value="EF_Hand_1_Ca_BS"/>
</dbReference>
<dbReference type="Proteomes" id="UP000001476">
    <property type="component" value="Plasmid pEubeli2"/>
</dbReference>
<evidence type="ECO:0000256" key="6">
    <source>
        <dbReference type="ARBA" id="ARBA00022898"/>
    </source>
</evidence>
<sequence>MYLAVELLFNYFLINKDNIMEKLIYMDNAATTSTAPEVVSAMLPFFTEYYGNPSSVYNFAQKSKMAIEDAREIIADSIGAAKSNEIYFTGGGSESDNWALKSAAFGLRDKGNHIITTKIEHHAILNTCAYLEKNGFEITYLDVDSEGFVSLEDVENAITDKTILISVMFANNEIGTIEPVCEIGEIAHKHGILFHTDAVQAMCHVPINVTEMNIDLLSASAHKFHGPKGVGFMYMKNSAKLEPFIHGGAQERARRAGTSNVPGIVGMGKAVKLALDTLDKDTHTIINMRNYIVNRILGEIPDITFDGPCIDANAEINAVSAGMPMCSLKRLPSNMHFCFKDVSGDSLLIMLDMNGICASSGSACAAGSIDPSHVLLAIGRSKGETKGALRLSIDKDLTKEDADYAIDALKAAVARLRG</sequence>
<protein>
    <recommendedName>
        <fullName evidence="3">cysteine desulfurase</fullName>
        <ecNumber evidence="3">2.8.1.7</ecNumber>
    </recommendedName>
</protein>
<evidence type="ECO:0000256" key="1">
    <source>
        <dbReference type="ARBA" id="ARBA00001933"/>
    </source>
</evidence>
<keyword evidence="13" id="KW-1185">Reference proteome</keyword>
<dbReference type="Gene3D" id="1.10.260.50">
    <property type="match status" value="1"/>
</dbReference>
<accession>C4Z6C2</accession>
<proteinExistence type="inferred from homology"/>
<geneLocation type="plasmid" evidence="13">
    <name>pEubeli2</name>
</geneLocation>
<dbReference type="PANTHER" id="PTHR11601">
    <property type="entry name" value="CYSTEINE DESULFURYLASE FAMILY MEMBER"/>
    <property type="match status" value="1"/>
</dbReference>
<dbReference type="InterPro" id="IPR016454">
    <property type="entry name" value="Cysteine_dSase"/>
</dbReference>
<keyword evidence="7" id="KW-0408">Iron</keyword>
<keyword evidence="6" id="KW-0663">Pyridoxal phosphate</keyword>
<keyword evidence="12" id="KW-0614">Plasmid</keyword>
<dbReference type="eggNOG" id="COG1104">
    <property type="taxonomic scope" value="Bacteria"/>
</dbReference>
<dbReference type="InterPro" id="IPR015424">
    <property type="entry name" value="PyrdxlP-dep_Trfase"/>
</dbReference>
<comment type="similarity">
    <text evidence="2">Belongs to the class-V pyridoxal-phosphate-dependent aminotransferase family. NifS/IscS subfamily.</text>
</comment>
<dbReference type="Gene3D" id="3.90.1150.10">
    <property type="entry name" value="Aspartate Aminotransferase, domain 1"/>
    <property type="match status" value="1"/>
</dbReference>
<dbReference type="PIRSF" id="PIRSF005572">
    <property type="entry name" value="NifS"/>
    <property type="match status" value="1"/>
</dbReference>
<evidence type="ECO:0000256" key="3">
    <source>
        <dbReference type="ARBA" id="ARBA00012239"/>
    </source>
</evidence>
<gene>
    <name evidence="12" type="ordered locus">EUBELI_20369</name>
</gene>
<dbReference type="GO" id="GO:0046872">
    <property type="term" value="F:metal ion binding"/>
    <property type="evidence" value="ECO:0007669"/>
    <property type="project" value="UniProtKB-KW"/>
</dbReference>
<dbReference type="EMBL" id="CP001106">
    <property type="protein sequence ID" value="ACR73514.1"/>
    <property type="molecule type" value="Genomic_DNA"/>
</dbReference>
<dbReference type="InterPro" id="IPR020578">
    <property type="entry name" value="Aminotrans_V_PyrdxlP_BS"/>
</dbReference>
<keyword evidence="8" id="KW-0411">Iron-sulfur</keyword>
<evidence type="ECO:0000256" key="8">
    <source>
        <dbReference type="ARBA" id="ARBA00023014"/>
    </source>
</evidence>
<comment type="cofactor">
    <cofactor evidence="1 10">
        <name>pyridoxal 5'-phosphate</name>
        <dbReference type="ChEBI" id="CHEBI:597326"/>
    </cofactor>
</comment>
<keyword evidence="4" id="KW-0808">Transferase</keyword>
<dbReference type="AlphaFoldDB" id="C4Z6C2"/>
<evidence type="ECO:0000313" key="12">
    <source>
        <dbReference type="EMBL" id="ACR73514.1"/>
    </source>
</evidence>
<organism evidence="12 13">
    <name type="scientific">Lachnospira eligens (strain ATCC 27750 / DSM 3376 / VPI C15-48 / C15-B4)</name>
    <name type="common">Eubacterium eligens</name>
    <dbReference type="NCBI Taxonomy" id="515620"/>
    <lineage>
        <taxon>Bacteria</taxon>
        <taxon>Bacillati</taxon>
        <taxon>Bacillota</taxon>
        <taxon>Clostridia</taxon>
        <taxon>Lachnospirales</taxon>
        <taxon>Lachnospiraceae</taxon>
        <taxon>Lachnospira</taxon>
    </lineage>
</organism>
<dbReference type="PANTHER" id="PTHR11601:SF34">
    <property type="entry name" value="CYSTEINE DESULFURASE"/>
    <property type="match status" value="1"/>
</dbReference>
<dbReference type="HOGENOM" id="CLU_003433_0_0_9"/>
<dbReference type="InterPro" id="IPR000192">
    <property type="entry name" value="Aminotrans_V_dom"/>
</dbReference>
<evidence type="ECO:0000256" key="2">
    <source>
        <dbReference type="ARBA" id="ARBA00006490"/>
    </source>
</evidence>
<dbReference type="InterPro" id="IPR015422">
    <property type="entry name" value="PyrdxlP-dep_Trfase_small"/>
</dbReference>
<dbReference type="KEGG" id="eel:EUBELI_20369"/>
<reference evidence="12 13" key="1">
    <citation type="journal article" date="2009" name="Proc. Natl. Acad. Sci. U.S.A.">
        <title>Characterizing a model human gut microbiota composed of members of its two dominant bacterial phyla.</title>
        <authorList>
            <person name="Mahowald M.A."/>
            <person name="Rey F.E."/>
            <person name="Seedorf H."/>
            <person name="Turnbaugh P.J."/>
            <person name="Fulton R.S."/>
            <person name="Wollam A."/>
            <person name="Shah N."/>
            <person name="Wang C."/>
            <person name="Magrini V."/>
            <person name="Wilson R.K."/>
            <person name="Cantarel B.L."/>
            <person name="Coutinho P.M."/>
            <person name="Henrissat B."/>
            <person name="Crock L.W."/>
            <person name="Russell A."/>
            <person name="Verberkmoes N.C."/>
            <person name="Hettich R.L."/>
            <person name="Gordon J.I."/>
        </authorList>
    </citation>
    <scope>NUCLEOTIDE SEQUENCE [LARGE SCALE GENOMIC DNA]</scope>
    <source>
        <strain evidence="13">ATCC 27750 / DSM 3376 / VPI C15-48 / C15-B4</strain>
        <plasmid evidence="12">unnamed</plasmid>
    </source>
</reference>
<keyword evidence="5" id="KW-0479">Metal-binding</keyword>
<dbReference type="Gene3D" id="3.40.640.10">
    <property type="entry name" value="Type I PLP-dependent aspartate aminotransferase-like (Major domain)"/>
    <property type="match status" value="1"/>
</dbReference>
<evidence type="ECO:0000259" key="11">
    <source>
        <dbReference type="Pfam" id="PF00266"/>
    </source>
</evidence>
<evidence type="ECO:0000256" key="10">
    <source>
        <dbReference type="RuleBase" id="RU004504"/>
    </source>
</evidence>
<evidence type="ECO:0000256" key="7">
    <source>
        <dbReference type="ARBA" id="ARBA00023004"/>
    </source>
</evidence>